<sequence>MKDKMDRPKNDELLTEQQESTGKKPSDVDSSRRRLFGAGIAAPVILSMSGRTAWGGALCAASAHNSATFISHHPKEAPDCDDLAGLSPSTWAESPGMWPSTGYIYDSSIGQETDPGDIATKCEAAATAASYPSPYAGTYEDSLQNVYCRYPQSFDTIFGVSLFNDGTTLLEVLLTSPENSVERHAVAGLLNAASGQITLGRVLGAIPTPATVVTKVIDVFQSLIKNGYYTLPSTQQHAYWNTDPENIGFTMYDYFNTYAG</sequence>
<dbReference type="EMBL" id="FOOU01000002">
    <property type="protein sequence ID" value="SFF94437.1"/>
    <property type="molecule type" value="Genomic_DNA"/>
</dbReference>
<dbReference type="RefSeq" id="WP_090724397.1">
    <property type="nucleotide sequence ID" value="NZ_FOOU01000002.1"/>
</dbReference>
<evidence type="ECO:0000256" key="1">
    <source>
        <dbReference type="SAM" id="MobiDB-lite"/>
    </source>
</evidence>
<feature type="compositionally biased region" description="Basic and acidic residues" evidence="1">
    <location>
        <begin position="21"/>
        <end position="30"/>
    </location>
</feature>
<gene>
    <name evidence="2" type="ORF">SAMN05216175_10264</name>
</gene>
<accession>A0A1I2MY89</accession>
<dbReference type="Proteomes" id="UP000198623">
    <property type="component" value="Unassembled WGS sequence"/>
</dbReference>
<dbReference type="STRING" id="1045558.SAMN05216175_10264"/>
<keyword evidence="3" id="KW-1185">Reference proteome</keyword>
<feature type="region of interest" description="Disordered" evidence="1">
    <location>
        <begin position="1"/>
        <end position="30"/>
    </location>
</feature>
<organism evidence="2 3">
    <name type="scientific">Neptunomonas qingdaonensis</name>
    <dbReference type="NCBI Taxonomy" id="1045558"/>
    <lineage>
        <taxon>Bacteria</taxon>
        <taxon>Pseudomonadati</taxon>
        <taxon>Pseudomonadota</taxon>
        <taxon>Gammaproteobacteria</taxon>
        <taxon>Oceanospirillales</taxon>
        <taxon>Oceanospirillaceae</taxon>
        <taxon>Neptunomonas</taxon>
    </lineage>
</organism>
<feature type="compositionally biased region" description="Basic and acidic residues" evidence="1">
    <location>
        <begin position="1"/>
        <end position="12"/>
    </location>
</feature>
<evidence type="ECO:0000313" key="2">
    <source>
        <dbReference type="EMBL" id="SFF94437.1"/>
    </source>
</evidence>
<dbReference type="AlphaFoldDB" id="A0A1I2MY89"/>
<protein>
    <submittedName>
        <fullName evidence="2">Uncharacterized protein</fullName>
    </submittedName>
</protein>
<name>A0A1I2MY89_9GAMM</name>
<reference evidence="3" key="1">
    <citation type="submission" date="2016-10" db="EMBL/GenBank/DDBJ databases">
        <authorList>
            <person name="Varghese N."/>
            <person name="Submissions S."/>
        </authorList>
    </citation>
    <scope>NUCLEOTIDE SEQUENCE [LARGE SCALE GENOMIC DNA]</scope>
    <source>
        <strain evidence="3">CGMCC 1.10971</strain>
    </source>
</reference>
<dbReference type="OrthoDB" id="6117906at2"/>
<proteinExistence type="predicted"/>
<evidence type="ECO:0000313" key="3">
    <source>
        <dbReference type="Proteomes" id="UP000198623"/>
    </source>
</evidence>